<accession>A0A3N1P321</accession>
<protein>
    <submittedName>
        <fullName evidence="1">Uncharacterized protein</fullName>
    </submittedName>
</protein>
<evidence type="ECO:0000313" key="2">
    <source>
        <dbReference type="Proteomes" id="UP000268033"/>
    </source>
</evidence>
<evidence type="ECO:0000313" key="1">
    <source>
        <dbReference type="EMBL" id="ROQ22469.1"/>
    </source>
</evidence>
<name>A0A3N1P321_9GAMM</name>
<keyword evidence="2" id="KW-1185">Reference proteome</keyword>
<dbReference type="RefSeq" id="WP_050659915.1">
    <property type="nucleotide sequence ID" value="NZ_JBLXEP010000003.1"/>
</dbReference>
<dbReference type="EMBL" id="RJUL01000010">
    <property type="protein sequence ID" value="ROQ22469.1"/>
    <property type="molecule type" value="Genomic_DNA"/>
</dbReference>
<gene>
    <name evidence="1" type="ORF">EDC28_110112</name>
</gene>
<dbReference type="AlphaFoldDB" id="A0A3N1P321"/>
<proteinExistence type="predicted"/>
<reference evidence="1 2" key="1">
    <citation type="submission" date="2018-11" db="EMBL/GenBank/DDBJ databases">
        <title>Genomic Encyclopedia of Type Strains, Phase IV (KMG-IV): sequencing the most valuable type-strain genomes for metagenomic binning, comparative biology and taxonomic classification.</title>
        <authorList>
            <person name="Goeker M."/>
        </authorList>
    </citation>
    <scope>NUCLEOTIDE SEQUENCE [LARGE SCALE GENOMIC DNA]</scope>
    <source>
        <strain evidence="1 2">DSM 21945</strain>
    </source>
</reference>
<dbReference type="STRING" id="584787.GCA_001247655_01019"/>
<dbReference type="Proteomes" id="UP000268033">
    <property type="component" value="Unassembled WGS sequence"/>
</dbReference>
<comment type="caution">
    <text evidence="1">The sequence shown here is derived from an EMBL/GenBank/DDBJ whole genome shotgun (WGS) entry which is preliminary data.</text>
</comment>
<sequence length="83" mass="9434">MATYLITLELTKGMDYMPLHNTLVSWHAQKLTSTTWLLESAVVELAQPLLDELRKWVKDGDRILVSQSQLVVGWNTVGRLPVN</sequence>
<organism evidence="1 2">
    <name type="scientific">Gallaecimonas pentaromativorans</name>
    <dbReference type="NCBI Taxonomy" id="584787"/>
    <lineage>
        <taxon>Bacteria</taxon>
        <taxon>Pseudomonadati</taxon>
        <taxon>Pseudomonadota</taxon>
        <taxon>Gammaproteobacteria</taxon>
        <taxon>Enterobacterales</taxon>
        <taxon>Gallaecimonadaceae</taxon>
        <taxon>Gallaecimonas</taxon>
    </lineage>
</organism>